<dbReference type="GO" id="GO:0005886">
    <property type="term" value="C:plasma membrane"/>
    <property type="evidence" value="ECO:0007669"/>
    <property type="project" value="UniProtKB-SubCell"/>
</dbReference>
<evidence type="ECO:0000256" key="3">
    <source>
        <dbReference type="ARBA" id="ARBA00022475"/>
    </source>
</evidence>
<sequence length="310" mass="35643">MDSSIKLKRPARRILKNLRAYKALYLLLIPGLLYFTIFKYVPMGGVIIAFKDYNLTDGIWASEWVGLEHFQRFFEGVYFKDIMTNTLIIAFYKIVFGFPAPIILALMLHSVKAEWFKRSIQTITYLPHFISWVIIYGLMLALMAPGEGLFNLLLKEYGYNPISFLTESSWIRFLLVSSDIWHGIGWGAIIYLAALAGIDPSLYEAAQVDGASRWRRLWHITLPGIRNVIILMFILRLSHILDVGFDQVFMMSNIFNQDRSDVIDTWVYRVGLQEMQYGLATAVGLFKSVIGFALLLGANRLAKRYDGQIW</sequence>
<dbReference type="InterPro" id="IPR035906">
    <property type="entry name" value="MetI-like_sf"/>
</dbReference>
<evidence type="ECO:0000256" key="7">
    <source>
        <dbReference type="RuleBase" id="RU363032"/>
    </source>
</evidence>
<keyword evidence="2 7" id="KW-0813">Transport</keyword>
<protein>
    <submittedName>
        <fullName evidence="9">Sugar ABC transporter ATPase</fullName>
    </submittedName>
</protein>
<feature type="transmembrane region" description="Helical" evidence="7">
    <location>
        <begin position="277"/>
        <end position="298"/>
    </location>
</feature>
<evidence type="ECO:0000256" key="5">
    <source>
        <dbReference type="ARBA" id="ARBA00022989"/>
    </source>
</evidence>
<feature type="domain" description="ABC transmembrane type-1" evidence="8">
    <location>
        <begin position="83"/>
        <end position="298"/>
    </location>
</feature>
<dbReference type="PATRIC" id="fig|1178515.4.peg.677"/>
<proteinExistence type="inferred from homology"/>
<keyword evidence="10" id="KW-1185">Reference proteome</keyword>
<dbReference type="PROSITE" id="PS50928">
    <property type="entry name" value="ABC_TM1"/>
    <property type="match status" value="1"/>
</dbReference>
<dbReference type="GO" id="GO:0055085">
    <property type="term" value="P:transmembrane transport"/>
    <property type="evidence" value="ECO:0007669"/>
    <property type="project" value="InterPro"/>
</dbReference>
<dbReference type="AlphaFoldDB" id="A0A172TPF7"/>
<dbReference type="KEGG" id="pswu:SY83_03430"/>
<keyword evidence="4 7" id="KW-0812">Transmembrane</keyword>
<feature type="transmembrane region" description="Helical" evidence="7">
    <location>
        <begin position="129"/>
        <end position="150"/>
    </location>
</feature>
<dbReference type="CDD" id="cd06261">
    <property type="entry name" value="TM_PBP2"/>
    <property type="match status" value="1"/>
</dbReference>
<dbReference type="InterPro" id="IPR050809">
    <property type="entry name" value="UgpAE/MalFG_permease"/>
</dbReference>
<organism evidence="9 10">
    <name type="scientific">Paenibacillus swuensis</name>
    <dbReference type="NCBI Taxonomy" id="1178515"/>
    <lineage>
        <taxon>Bacteria</taxon>
        <taxon>Bacillati</taxon>
        <taxon>Bacillota</taxon>
        <taxon>Bacilli</taxon>
        <taxon>Bacillales</taxon>
        <taxon>Paenibacillaceae</taxon>
        <taxon>Paenibacillus</taxon>
    </lineage>
</organism>
<dbReference type="EMBL" id="CP011388">
    <property type="protein sequence ID" value="ANE48697.1"/>
    <property type="molecule type" value="Genomic_DNA"/>
</dbReference>
<reference evidence="9 10" key="1">
    <citation type="submission" date="2015-01" db="EMBL/GenBank/DDBJ databases">
        <title>Paenibacillus swuensis/DY6/whole genome sequencing.</title>
        <authorList>
            <person name="Kim M.K."/>
            <person name="Srinivasan S."/>
            <person name="Lee J.-J."/>
        </authorList>
    </citation>
    <scope>NUCLEOTIDE SEQUENCE [LARGE SCALE GENOMIC DNA]</scope>
    <source>
        <strain evidence="9 10">DY6</strain>
    </source>
</reference>
<dbReference type="InterPro" id="IPR000515">
    <property type="entry name" value="MetI-like"/>
</dbReference>
<dbReference type="SUPFAM" id="SSF161098">
    <property type="entry name" value="MetI-like"/>
    <property type="match status" value="1"/>
</dbReference>
<keyword evidence="3" id="KW-1003">Cell membrane</keyword>
<dbReference type="PANTHER" id="PTHR43227:SF11">
    <property type="entry name" value="BLL4140 PROTEIN"/>
    <property type="match status" value="1"/>
</dbReference>
<comment type="subcellular location">
    <subcellularLocation>
        <location evidence="1 7">Cell membrane</location>
        <topology evidence="1 7">Multi-pass membrane protein</topology>
    </subcellularLocation>
</comment>
<feature type="transmembrane region" description="Helical" evidence="7">
    <location>
        <begin position="217"/>
        <end position="241"/>
    </location>
</feature>
<dbReference type="STRING" id="1178515.SY83_03430"/>
<comment type="similarity">
    <text evidence="7">Belongs to the binding-protein-dependent transport system permease family.</text>
</comment>
<evidence type="ECO:0000313" key="10">
    <source>
        <dbReference type="Proteomes" id="UP000076927"/>
    </source>
</evidence>
<evidence type="ECO:0000259" key="8">
    <source>
        <dbReference type="PROSITE" id="PS50928"/>
    </source>
</evidence>
<dbReference type="Pfam" id="PF00528">
    <property type="entry name" value="BPD_transp_1"/>
    <property type="match status" value="1"/>
</dbReference>
<evidence type="ECO:0000256" key="2">
    <source>
        <dbReference type="ARBA" id="ARBA00022448"/>
    </source>
</evidence>
<evidence type="ECO:0000256" key="6">
    <source>
        <dbReference type="ARBA" id="ARBA00023136"/>
    </source>
</evidence>
<keyword evidence="6 7" id="KW-0472">Membrane</keyword>
<keyword evidence="5 7" id="KW-1133">Transmembrane helix</keyword>
<feature type="transmembrane region" description="Helical" evidence="7">
    <location>
        <begin position="170"/>
        <end position="196"/>
    </location>
</feature>
<feature type="transmembrane region" description="Helical" evidence="7">
    <location>
        <begin position="87"/>
        <end position="108"/>
    </location>
</feature>
<accession>A0A172TPF7</accession>
<dbReference type="OrthoDB" id="9785836at2"/>
<name>A0A172TPF7_9BACL</name>
<evidence type="ECO:0000256" key="1">
    <source>
        <dbReference type="ARBA" id="ARBA00004651"/>
    </source>
</evidence>
<dbReference type="PANTHER" id="PTHR43227">
    <property type="entry name" value="BLL4140 PROTEIN"/>
    <property type="match status" value="1"/>
</dbReference>
<evidence type="ECO:0000313" key="9">
    <source>
        <dbReference type="EMBL" id="ANE48697.1"/>
    </source>
</evidence>
<feature type="transmembrane region" description="Helical" evidence="7">
    <location>
        <begin position="21"/>
        <end position="41"/>
    </location>
</feature>
<evidence type="ECO:0000256" key="4">
    <source>
        <dbReference type="ARBA" id="ARBA00022692"/>
    </source>
</evidence>
<gene>
    <name evidence="9" type="ORF">SY83_03430</name>
</gene>
<dbReference type="Proteomes" id="UP000076927">
    <property type="component" value="Chromosome"/>
</dbReference>
<dbReference type="Gene3D" id="1.10.3720.10">
    <property type="entry name" value="MetI-like"/>
    <property type="match status" value="1"/>
</dbReference>